<dbReference type="EMBL" id="JADINA010000019">
    <property type="protein sequence ID" value="MBO8426232.1"/>
    <property type="molecule type" value="Genomic_DNA"/>
</dbReference>
<gene>
    <name evidence="2" type="ORF">IAC61_02795</name>
</gene>
<feature type="transmembrane region" description="Helical" evidence="1">
    <location>
        <begin position="78"/>
        <end position="95"/>
    </location>
</feature>
<evidence type="ECO:0000313" key="3">
    <source>
        <dbReference type="Proteomes" id="UP000823634"/>
    </source>
</evidence>
<reference evidence="2" key="2">
    <citation type="journal article" date="2021" name="PeerJ">
        <title>Extensive microbial diversity within the chicken gut microbiome revealed by metagenomics and culture.</title>
        <authorList>
            <person name="Gilroy R."/>
            <person name="Ravi A."/>
            <person name="Getino M."/>
            <person name="Pursley I."/>
            <person name="Horton D.L."/>
            <person name="Alikhan N.F."/>
            <person name="Baker D."/>
            <person name="Gharbi K."/>
            <person name="Hall N."/>
            <person name="Watson M."/>
            <person name="Adriaenssens E.M."/>
            <person name="Foster-Nyarko E."/>
            <person name="Jarju S."/>
            <person name="Secka A."/>
            <person name="Antonio M."/>
            <person name="Oren A."/>
            <person name="Chaudhuri R.R."/>
            <person name="La Ragione R."/>
            <person name="Hildebrand F."/>
            <person name="Pallen M.J."/>
        </authorList>
    </citation>
    <scope>NUCLEOTIDE SEQUENCE</scope>
    <source>
        <strain evidence="2">17113</strain>
    </source>
</reference>
<name>A0A9D9GVT2_9FIRM</name>
<comment type="caution">
    <text evidence="2">The sequence shown here is derived from an EMBL/GenBank/DDBJ whole genome shotgun (WGS) entry which is preliminary data.</text>
</comment>
<reference evidence="2" key="1">
    <citation type="submission" date="2020-10" db="EMBL/GenBank/DDBJ databases">
        <authorList>
            <person name="Gilroy R."/>
        </authorList>
    </citation>
    <scope>NUCLEOTIDE SEQUENCE</scope>
    <source>
        <strain evidence="2">17113</strain>
    </source>
</reference>
<feature type="transmembrane region" description="Helical" evidence="1">
    <location>
        <begin position="7"/>
        <end position="28"/>
    </location>
</feature>
<protein>
    <submittedName>
        <fullName evidence="2">Uncharacterized protein</fullName>
    </submittedName>
</protein>
<dbReference type="Proteomes" id="UP000823634">
    <property type="component" value="Unassembled WGS sequence"/>
</dbReference>
<evidence type="ECO:0000313" key="2">
    <source>
        <dbReference type="EMBL" id="MBO8426232.1"/>
    </source>
</evidence>
<organism evidence="2 3">
    <name type="scientific">Candidatus Alloenteromonas pullistercoris</name>
    <dbReference type="NCBI Taxonomy" id="2840785"/>
    <lineage>
        <taxon>Bacteria</taxon>
        <taxon>Bacillati</taxon>
        <taxon>Bacillota</taxon>
        <taxon>Bacillota incertae sedis</taxon>
        <taxon>Candidatus Alloenteromonas</taxon>
    </lineage>
</organism>
<keyword evidence="1" id="KW-0812">Transmembrane</keyword>
<keyword evidence="1" id="KW-0472">Membrane</keyword>
<dbReference type="AlphaFoldDB" id="A0A9D9GVT2"/>
<feature type="transmembrane region" description="Helical" evidence="1">
    <location>
        <begin position="34"/>
        <end position="57"/>
    </location>
</feature>
<evidence type="ECO:0000256" key="1">
    <source>
        <dbReference type="SAM" id="Phobius"/>
    </source>
</evidence>
<accession>A0A9D9GVT2</accession>
<feature type="transmembrane region" description="Helical" evidence="1">
    <location>
        <begin position="131"/>
        <end position="151"/>
    </location>
</feature>
<feature type="transmembrane region" description="Helical" evidence="1">
    <location>
        <begin position="107"/>
        <end position="124"/>
    </location>
</feature>
<feature type="transmembrane region" description="Helical" evidence="1">
    <location>
        <begin position="178"/>
        <end position="200"/>
    </location>
</feature>
<keyword evidence="1" id="KW-1133">Transmembrane helix</keyword>
<sequence length="220" mass="25473">MIARNRLIALLSRIAILTLLLTGLIFYLHSCWPYHPFCFVSVQAGGFYCLCLFIAILANAIDLKRGLRGIPAGMNMRLGLPLLGACLLGALYYFFFQMRLDRTAEGFYFHLALLLLPFLEYLFFEEKGTVRLYIAFTSFCYPLIYVLYIYVRPYVFPESLFYEGSQYAYSFFATGSDLTWAGVFLFLLSFLLTDLALVALNNVLSFRKRRFFYLRNGQIH</sequence>
<proteinExistence type="predicted"/>